<dbReference type="SUPFAM" id="SSF100950">
    <property type="entry name" value="NagB/RpiA/CoA transferase-like"/>
    <property type="match status" value="1"/>
</dbReference>
<dbReference type="Pfam" id="PF01144">
    <property type="entry name" value="CoA_trans"/>
    <property type="match status" value="1"/>
</dbReference>
<keyword evidence="4" id="KW-1185">Reference proteome</keyword>
<dbReference type="InterPro" id="IPR004164">
    <property type="entry name" value="CoA_transf_AS"/>
</dbReference>
<dbReference type="Proteomes" id="UP000015523">
    <property type="component" value="Unassembled WGS sequence"/>
</dbReference>
<evidence type="ECO:0000256" key="2">
    <source>
        <dbReference type="ARBA" id="ARBA00022679"/>
    </source>
</evidence>
<evidence type="ECO:0000256" key="1">
    <source>
        <dbReference type="ARBA" id="ARBA00007047"/>
    </source>
</evidence>
<dbReference type="NCBIfam" id="TIGR02428">
    <property type="entry name" value="pcaJ_scoB_fam"/>
    <property type="match status" value="1"/>
</dbReference>
<reference evidence="3 4" key="1">
    <citation type="journal article" date="2013" name="Genome Announc.">
        <title>Draft Genome Sequence of Sphingobium ummariense Strain RL-3, a Hexachlorocyclohexane-Degrading Bacterium.</title>
        <authorList>
            <person name="Kohli P."/>
            <person name="Dua A."/>
            <person name="Sangwan N."/>
            <person name="Oldach P."/>
            <person name="Khurana J.P."/>
            <person name="Lal R."/>
        </authorList>
    </citation>
    <scope>NUCLEOTIDE SEQUENCE [LARGE SCALE GENOMIC DNA]</scope>
    <source>
        <strain evidence="3 4">RL-3</strain>
    </source>
</reference>
<evidence type="ECO:0008006" key="5">
    <source>
        <dbReference type="Google" id="ProtNLM"/>
    </source>
</evidence>
<keyword evidence="2" id="KW-0808">Transferase</keyword>
<accession>T0KBA1</accession>
<dbReference type="InterPro" id="IPR012791">
    <property type="entry name" value="3-oxoacid_CoA-transf_B"/>
</dbReference>
<protein>
    <recommendedName>
        <fullName evidence="5">3-oxoadipate CoA-transferase subunit B</fullName>
    </recommendedName>
</protein>
<dbReference type="PATRIC" id="fig|1346791.3.peg.3568"/>
<proteinExistence type="inferred from homology"/>
<dbReference type="STRING" id="1346791.M529_18490"/>
<dbReference type="OrthoDB" id="9778604at2"/>
<dbReference type="Gene3D" id="3.40.1080.10">
    <property type="entry name" value="Glutaconate Coenzyme A-transferase"/>
    <property type="match status" value="1"/>
</dbReference>
<comment type="similarity">
    <text evidence="1">Belongs to the 3-oxoacid CoA-transferase subunit B family.</text>
</comment>
<evidence type="ECO:0000313" key="3">
    <source>
        <dbReference type="EMBL" id="EQB30733.1"/>
    </source>
</evidence>
<dbReference type="eggNOG" id="COG2057">
    <property type="taxonomic scope" value="Bacteria"/>
</dbReference>
<dbReference type="PROSITE" id="PS01274">
    <property type="entry name" value="COA_TRANSF_2"/>
    <property type="match status" value="1"/>
</dbReference>
<dbReference type="InterPro" id="IPR037171">
    <property type="entry name" value="NagB/RpiA_transferase-like"/>
</dbReference>
<name>T0KBA1_9SPHN</name>
<organism evidence="3 4">
    <name type="scientific">Sphingobium ummariense RL-3</name>
    <dbReference type="NCBI Taxonomy" id="1346791"/>
    <lineage>
        <taxon>Bacteria</taxon>
        <taxon>Pseudomonadati</taxon>
        <taxon>Pseudomonadota</taxon>
        <taxon>Alphaproteobacteria</taxon>
        <taxon>Sphingomonadales</taxon>
        <taxon>Sphingomonadaceae</taxon>
        <taxon>Sphingobium</taxon>
    </lineage>
</organism>
<gene>
    <name evidence="3" type="ORF">M529_18490</name>
</gene>
<dbReference type="EMBL" id="AUWY01000118">
    <property type="protein sequence ID" value="EQB30733.1"/>
    <property type="molecule type" value="Genomic_DNA"/>
</dbReference>
<dbReference type="PANTHER" id="PTHR13707">
    <property type="entry name" value="KETOACID-COENZYME A TRANSFERASE"/>
    <property type="match status" value="1"/>
</dbReference>
<dbReference type="PANTHER" id="PTHR13707:SF57">
    <property type="entry name" value="SUCCINYL-COA:3-KETOACID COENZYME A TRANSFERASE SUBUNIT B-RELATED"/>
    <property type="match status" value="1"/>
</dbReference>
<dbReference type="SMART" id="SM00882">
    <property type="entry name" value="CoA_trans"/>
    <property type="match status" value="1"/>
</dbReference>
<dbReference type="RefSeq" id="WP_021319317.1">
    <property type="nucleotide sequence ID" value="NZ_AUWY01000118.1"/>
</dbReference>
<evidence type="ECO:0000313" key="4">
    <source>
        <dbReference type="Proteomes" id="UP000015523"/>
    </source>
</evidence>
<dbReference type="InterPro" id="IPR004165">
    <property type="entry name" value="CoA_trans_fam_I"/>
</dbReference>
<dbReference type="GO" id="GO:0008410">
    <property type="term" value="F:CoA-transferase activity"/>
    <property type="evidence" value="ECO:0007669"/>
    <property type="project" value="InterPro"/>
</dbReference>
<sequence length="212" mass="22084">MSGWTLDEMAARAAADIPEGSFVNLGIGQPERVANHIPPGFEIILHSENGILGMGPSPDPEQEDMDLINAGKKPVTLIPGGAFFHHADSFAMIRGGHVDVCILGAFEVACTGDIANWSSGKDGVPAVGGAMDLAAGAKSLRVITSHVTRSGSPKLLSQLTLPATGRGVIDRIYTDLGVLDPKGDHFRLVEMAPGVTVDDIRRQTGAPIEGSA</sequence>
<comment type="caution">
    <text evidence="3">The sequence shown here is derived from an EMBL/GenBank/DDBJ whole genome shotgun (WGS) entry which is preliminary data.</text>
</comment>
<dbReference type="AlphaFoldDB" id="T0KBA1"/>